<name>A0A2A6LV95_RHIFR</name>
<evidence type="ECO:0000256" key="2">
    <source>
        <dbReference type="SAM" id="SignalP"/>
    </source>
</evidence>
<evidence type="ECO:0000313" key="4">
    <source>
        <dbReference type="Proteomes" id="UP000220353"/>
    </source>
</evidence>
<dbReference type="EMBL" id="NWTC01000014">
    <property type="protein sequence ID" value="PDT46288.1"/>
    <property type="molecule type" value="Genomic_DNA"/>
</dbReference>
<organism evidence="3 4">
    <name type="scientific">Rhizobium fredii</name>
    <name type="common">Sinorhizobium fredii</name>
    <dbReference type="NCBI Taxonomy" id="380"/>
    <lineage>
        <taxon>Bacteria</taxon>
        <taxon>Pseudomonadati</taxon>
        <taxon>Pseudomonadota</taxon>
        <taxon>Alphaproteobacteria</taxon>
        <taxon>Hyphomicrobiales</taxon>
        <taxon>Rhizobiaceae</taxon>
        <taxon>Sinorhizobium/Ensifer group</taxon>
        <taxon>Sinorhizobium</taxon>
    </lineage>
</organism>
<evidence type="ECO:0008006" key="5">
    <source>
        <dbReference type="Google" id="ProtNLM"/>
    </source>
</evidence>
<accession>A0A2A6LV95</accession>
<sequence length="125" mass="12917">MLRWLAITLLLLSAPLGGALPAIAQARDLAAKAVSTHHHSMVTSDTLQHASADGGSHCGKQAHCPSPAKSDHPALCSACVAIDAAPFGLTRSAGSSIRLTPQRQATLLDQALKPLSPPPKLYLSV</sequence>
<reference evidence="3 4" key="1">
    <citation type="submission" date="2017-09" db="EMBL/GenBank/DDBJ databases">
        <title>Comparative genomics of rhizobia isolated from Phaseolus vulgaris in China.</title>
        <authorList>
            <person name="Tong W."/>
        </authorList>
    </citation>
    <scope>NUCLEOTIDE SEQUENCE [LARGE SCALE GENOMIC DNA]</scope>
    <source>
        <strain evidence="3 4">PCH1</strain>
    </source>
</reference>
<gene>
    <name evidence="3" type="ORF">CO661_18580</name>
</gene>
<evidence type="ECO:0000256" key="1">
    <source>
        <dbReference type="SAM" id="MobiDB-lite"/>
    </source>
</evidence>
<dbReference type="Proteomes" id="UP000220353">
    <property type="component" value="Unassembled WGS sequence"/>
</dbReference>
<feature type="region of interest" description="Disordered" evidence="1">
    <location>
        <begin position="49"/>
        <end position="72"/>
    </location>
</feature>
<dbReference type="AlphaFoldDB" id="A0A2A6LV95"/>
<feature type="chain" id="PRO_5012088715" description="DUF2946 domain-containing protein" evidence="2">
    <location>
        <begin position="25"/>
        <end position="125"/>
    </location>
</feature>
<evidence type="ECO:0000313" key="3">
    <source>
        <dbReference type="EMBL" id="PDT46288.1"/>
    </source>
</evidence>
<keyword evidence="2" id="KW-0732">Signal</keyword>
<feature type="signal peptide" evidence="2">
    <location>
        <begin position="1"/>
        <end position="24"/>
    </location>
</feature>
<proteinExistence type="predicted"/>
<comment type="caution">
    <text evidence="3">The sequence shown here is derived from an EMBL/GenBank/DDBJ whole genome shotgun (WGS) entry which is preliminary data.</text>
</comment>
<protein>
    <recommendedName>
        <fullName evidence="5">DUF2946 domain-containing protein</fullName>
    </recommendedName>
</protein>